<dbReference type="EMBL" id="BJMV01000022">
    <property type="protein sequence ID" value="GEB86645.1"/>
    <property type="molecule type" value="Genomic_DNA"/>
</dbReference>
<accession>A0A4Y3U0Y9</accession>
<feature type="chain" id="PRO_5021407595" description="DUF1176 domain-containing protein" evidence="1">
    <location>
        <begin position="22"/>
        <end position="371"/>
    </location>
</feature>
<sequence>MKNLRMLWSFLFLIAAGTAQAATPSYDSYGSWLIACDNVLTCEAKGFVQDNDDVTSDSAPVNGAVDLRFIRAAGPGGLIQARLTAGFPFGLTDLRVDGRPLLLDRSAWTLTTQDGISTLSTKRPEVVAAFVAQLRDGTTLQVGDGSVPLNGLSAALLHMDDRQGRVGGVTALIRTGLKSASAVPPAPLPPSAPPAHRSSVLSGRERDRLMAWTVKAQAQFIKKQACDRLDKETDSLLETGVYGLDKNNAVVLLGCSMAAYQGTSLVFVVPRTGNGQPEPASLPSPVLIKGDTGDEGSMVTSPDFDVATGTLADFYKGIGLAYCGGSHEWRWDGHRFVLTGMTFQLGCGGSMSGDWPVLYRSKAQLRDQKKE</sequence>
<evidence type="ECO:0000313" key="2">
    <source>
        <dbReference type="EMBL" id="GEB86645.1"/>
    </source>
</evidence>
<proteinExistence type="predicted"/>
<dbReference type="Proteomes" id="UP000317730">
    <property type="component" value="Unassembled WGS sequence"/>
</dbReference>
<dbReference type="AlphaFoldDB" id="A0A4Y3U0Y9"/>
<keyword evidence="1" id="KW-0732">Signal</keyword>
<name>A0A4Y3U0Y9_9PROT</name>
<reference evidence="2 3" key="1">
    <citation type="submission" date="2019-06" db="EMBL/GenBank/DDBJ databases">
        <title>Whole genome shotgun sequence of Acetobacter peroxydans NBRC 13755.</title>
        <authorList>
            <person name="Hosoyama A."/>
            <person name="Uohara A."/>
            <person name="Ohji S."/>
            <person name="Ichikawa N."/>
        </authorList>
    </citation>
    <scope>NUCLEOTIDE SEQUENCE [LARGE SCALE GENOMIC DNA]</scope>
    <source>
        <strain evidence="2 3">NBRC 13755</strain>
    </source>
</reference>
<protein>
    <recommendedName>
        <fullName evidence="4">DUF1176 domain-containing protein</fullName>
    </recommendedName>
</protein>
<organism evidence="2 3">
    <name type="scientific">Acetobacter peroxydans</name>
    <dbReference type="NCBI Taxonomy" id="104098"/>
    <lineage>
        <taxon>Bacteria</taxon>
        <taxon>Pseudomonadati</taxon>
        <taxon>Pseudomonadota</taxon>
        <taxon>Alphaproteobacteria</taxon>
        <taxon>Acetobacterales</taxon>
        <taxon>Acetobacteraceae</taxon>
        <taxon>Acetobacter</taxon>
    </lineage>
</organism>
<dbReference type="Pfam" id="PF06674">
    <property type="entry name" value="DUF1176"/>
    <property type="match status" value="1"/>
</dbReference>
<feature type="signal peptide" evidence="1">
    <location>
        <begin position="1"/>
        <end position="21"/>
    </location>
</feature>
<evidence type="ECO:0008006" key="4">
    <source>
        <dbReference type="Google" id="ProtNLM"/>
    </source>
</evidence>
<dbReference type="InterPro" id="IPR009560">
    <property type="entry name" value="DUF1176"/>
</dbReference>
<evidence type="ECO:0000256" key="1">
    <source>
        <dbReference type="SAM" id="SignalP"/>
    </source>
</evidence>
<evidence type="ECO:0000313" key="3">
    <source>
        <dbReference type="Proteomes" id="UP000317730"/>
    </source>
</evidence>
<keyword evidence="3" id="KW-1185">Reference proteome</keyword>
<gene>
    <name evidence="2" type="ORF">APE01nite_24420</name>
</gene>
<comment type="caution">
    <text evidence="2">The sequence shown here is derived from an EMBL/GenBank/DDBJ whole genome shotgun (WGS) entry which is preliminary data.</text>
</comment>